<feature type="region of interest" description="Disordered" evidence="1">
    <location>
        <begin position="19"/>
        <end position="43"/>
    </location>
</feature>
<name>A0A1A0MVP9_MYCMU</name>
<evidence type="ECO:0000256" key="2">
    <source>
        <dbReference type="SAM" id="SignalP"/>
    </source>
</evidence>
<proteinExistence type="predicted"/>
<dbReference type="InterPro" id="IPR029058">
    <property type="entry name" value="AB_hydrolase_fold"/>
</dbReference>
<feature type="compositionally biased region" description="Low complexity" evidence="1">
    <location>
        <begin position="19"/>
        <end position="42"/>
    </location>
</feature>
<accession>A0A1A0MVP9</accession>
<organism evidence="3 4">
    <name type="scientific">Mycolicibacterium mucogenicum</name>
    <name type="common">Mycobacterium mucogenicum</name>
    <dbReference type="NCBI Taxonomy" id="56689"/>
    <lineage>
        <taxon>Bacteria</taxon>
        <taxon>Bacillati</taxon>
        <taxon>Actinomycetota</taxon>
        <taxon>Actinomycetes</taxon>
        <taxon>Mycobacteriales</taxon>
        <taxon>Mycobacteriaceae</taxon>
        <taxon>Mycolicibacterium</taxon>
    </lineage>
</organism>
<reference evidence="3 4" key="1">
    <citation type="submission" date="2016-06" db="EMBL/GenBank/DDBJ databases">
        <authorList>
            <person name="Kjaerup R.B."/>
            <person name="Dalgaard T.S."/>
            <person name="Juul-Madsen H.R."/>
        </authorList>
    </citation>
    <scope>NUCLEOTIDE SEQUENCE [LARGE SCALE GENOMIC DNA]</scope>
    <source>
        <strain evidence="3 4">1199456.5</strain>
    </source>
</reference>
<dbReference type="PIRSF" id="PIRSF029171">
    <property type="entry name" value="Esterase_LipA"/>
    <property type="match status" value="1"/>
</dbReference>
<dbReference type="PANTHER" id="PTHR34853:SF1">
    <property type="entry name" value="LIPASE 5"/>
    <property type="match status" value="1"/>
</dbReference>
<evidence type="ECO:0000313" key="4">
    <source>
        <dbReference type="Proteomes" id="UP000093962"/>
    </source>
</evidence>
<feature type="signal peptide" evidence="2">
    <location>
        <begin position="1"/>
        <end position="19"/>
    </location>
</feature>
<evidence type="ECO:0008006" key="5">
    <source>
        <dbReference type="Google" id="ProtNLM"/>
    </source>
</evidence>
<dbReference type="OrthoDB" id="9798122at2"/>
<dbReference type="GO" id="GO:0016042">
    <property type="term" value="P:lipid catabolic process"/>
    <property type="evidence" value="ECO:0007669"/>
    <property type="project" value="InterPro"/>
</dbReference>
<dbReference type="AlphaFoldDB" id="A0A1A0MVP9"/>
<dbReference type="Proteomes" id="UP000093962">
    <property type="component" value="Unassembled WGS sequence"/>
</dbReference>
<protein>
    <recommendedName>
        <fullName evidence="5">Lipase</fullName>
    </recommendedName>
</protein>
<dbReference type="SUPFAM" id="SSF53474">
    <property type="entry name" value="alpha/beta-Hydrolases"/>
    <property type="match status" value="1"/>
</dbReference>
<dbReference type="Pfam" id="PF03583">
    <property type="entry name" value="LIP"/>
    <property type="match status" value="1"/>
</dbReference>
<dbReference type="InterPro" id="IPR005152">
    <property type="entry name" value="Lipase_secreted"/>
</dbReference>
<sequence length="390" mass="40644">MLRALALLSAMLVALTGCGGTSPKASQTTPSATSTDDPSSAPLTNVVPTVRDAAASMHVVTHVSRSGVNDGGTHVSTSVFVPKSNPPAGGYPIVALAHQTTGLSAECAPSQSDTLLGLAPTVEGLLRAGYVVTVPDYQGLGKPAVTDDEYNHYYPYLDSATAGYNVIDAVRATHATVPQTSTSWVALGFREGGQAAWAANELTDGYGSDLKFLGSASISPVAEVSGLADAAQNGTLNDAQKVVYIRYLAAIGREYQYDIELDDYRRGAAREQWDAMLSCRPDAPTAPAQITAADLRPTDEKALAALRAYLKKTNLPQGPALAPMLVIYGDTDPVSPGAWTDRALDAACKMGDSIAIQKRPGPQTDPLAALAWIGDRFAGAPAPNDCGGRR</sequence>
<evidence type="ECO:0000313" key="3">
    <source>
        <dbReference type="EMBL" id="OBA88853.1"/>
    </source>
</evidence>
<keyword evidence="2" id="KW-0732">Signal</keyword>
<gene>
    <name evidence="3" type="ORF">A5642_16335</name>
</gene>
<comment type="caution">
    <text evidence="3">The sequence shown here is derived from an EMBL/GenBank/DDBJ whole genome shotgun (WGS) entry which is preliminary data.</text>
</comment>
<dbReference type="GO" id="GO:0004806">
    <property type="term" value="F:triacylglycerol lipase activity"/>
    <property type="evidence" value="ECO:0007669"/>
    <property type="project" value="InterPro"/>
</dbReference>
<dbReference type="RefSeq" id="WP_064858389.1">
    <property type="nucleotide sequence ID" value="NZ_LZSF01000095.1"/>
</dbReference>
<dbReference type="Gene3D" id="3.40.50.1820">
    <property type="entry name" value="alpha/beta hydrolase"/>
    <property type="match status" value="2"/>
</dbReference>
<dbReference type="EMBL" id="LZSF01000095">
    <property type="protein sequence ID" value="OBA88853.1"/>
    <property type="molecule type" value="Genomic_DNA"/>
</dbReference>
<dbReference type="PANTHER" id="PTHR34853">
    <property type="match status" value="1"/>
</dbReference>
<evidence type="ECO:0000256" key="1">
    <source>
        <dbReference type="SAM" id="MobiDB-lite"/>
    </source>
</evidence>
<feature type="chain" id="PRO_5038860802" description="Lipase" evidence="2">
    <location>
        <begin position="20"/>
        <end position="390"/>
    </location>
</feature>
<dbReference type="PROSITE" id="PS51257">
    <property type="entry name" value="PROKAR_LIPOPROTEIN"/>
    <property type="match status" value="1"/>
</dbReference>